<feature type="domain" description="2-oxoacid dehydrogenase acyltransferase catalytic" evidence="4">
    <location>
        <begin position="6"/>
        <end position="223"/>
    </location>
</feature>
<dbReference type="Proteomes" id="UP001595681">
    <property type="component" value="Unassembled WGS sequence"/>
</dbReference>
<dbReference type="Gene3D" id="3.30.559.10">
    <property type="entry name" value="Chloramphenicol acetyltransferase-like domain"/>
    <property type="match status" value="1"/>
</dbReference>
<evidence type="ECO:0000256" key="2">
    <source>
        <dbReference type="ARBA" id="ARBA00022679"/>
    </source>
</evidence>
<evidence type="ECO:0000256" key="1">
    <source>
        <dbReference type="ARBA" id="ARBA00001938"/>
    </source>
</evidence>
<accession>A0ABV7NJK2</accession>
<dbReference type="Pfam" id="PF00198">
    <property type="entry name" value="2-oxoacid_dh"/>
    <property type="match status" value="1"/>
</dbReference>
<evidence type="ECO:0000256" key="3">
    <source>
        <dbReference type="ARBA" id="ARBA00023315"/>
    </source>
</evidence>
<dbReference type="PANTHER" id="PTHR43178:SF5">
    <property type="entry name" value="LIPOAMIDE ACYLTRANSFERASE COMPONENT OF BRANCHED-CHAIN ALPHA-KETO ACID DEHYDROGENASE COMPLEX, MITOCHONDRIAL"/>
    <property type="match status" value="1"/>
</dbReference>
<name>A0ABV7NJK2_9SPHN</name>
<comment type="caution">
    <text evidence="5">The sequence shown here is derived from an EMBL/GenBank/DDBJ whole genome shotgun (WGS) entry which is preliminary data.</text>
</comment>
<dbReference type="EMBL" id="JBHRVU010000005">
    <property type="protein sequence ID" value="MFC3443520.1"/>
    <property type="molecule type" value="Genomic_DNA"/>
</dbReference>
<reference evidence="6" key="1">
    <citation type="journal article" date="2019" name="Int. J. Syst. Evol. Microbiol.">
        <title>The Global Catalogue of Microorganisms (GCM) 10K type strain sequencing project: providing services to taxonomists for standard genome sequencing and annotation.</title>
        <authorList>
            <consortium name="The Broad Institute Genomics Platform"/>
            <consortium name="The Broad Institute Genome Sequencing Center for Infectious Disease"/>
            <person name="Wu L."/>
            <person name="Ma J."/>
        </authorList>
    </citation>
    <scope>NUCLEOTIDE SEQUENCE [LARGE SCALE GENOMIC DNA]</scope>
    <source>
        <strain evidence="6">CCM 7491</strain>
    </source>
</reference>
<keyword evidence="6" id="KW-1185">Reference proteome</keyword>
<keyword evidence="2" id="KW-0808">Transferase</keyword>
<dbReference type="InterPro" id="IPR001078">
    <property type="entry name" value="2-oxoacid_DH_actylTfrase"/>
</dbReference>
<organism evidence="5 6">
    <name type="scientific">Sphingobium rhizovicinum</name>
    <dbReference type="NCBI Taxonomy" id="432308"/>
    <lineage>
        <taxon>Bacteria</taxon>
        <taxon>Pseudomonadati</taxon>
        <taxon>Pseudomonadota</taxon>
        <taxon>Alphaproteobacteria</taxon>
        <taxon>Sphingomonadales</taxon>
        <taxon>Sphingomonadaceae</taxon>
        <taxon>Sphingobium</taxon>
    </lineage>
</organism>
<dbReference type="RefSeq" id="WP_380798315.1">
    <property type="nucleotide sequence ID" value="NZ_JBHRVU010000005.1"/>
</dbReference>
<sequence>MAVTDLVKLNGMRGIIAQKMSESLAKTAQLSFFCDIDATALMEARGAWKAAGVKVGFEDLIAKAVAGVMARFPTFNGVETAAGVELHDEVHVGCAIALPGALVAPAIANVELLSVSEIAVVRQDLVDRAKRGKLTIAELTGATVTITNLGLTRVEHFTPILTYPQQAIIGLGRIAPKPWVDGDGRTLVVRSVMGLSLTVDHRTIDGGPAGDFLGALAQALERADGLSPE</sequence>
<comment type="cofactor">
    <cofactor evidence="1">
        <name>(R)-lipoate</name>
        <dbReference type="ChEBI" id="CHEBI:83088"/>
    </cofactor>
</comment>
<dbReference type="PANTHER" id="PTHR43178">
    <property type="entry name" value="DIHYDROLIPOAMIDE ACETYLTRANSFERASE COMPONENT OF PYRUVATE DEHYDROGENASE COMPLEX"/>
    <property type="match status" value="1"/>
</dbReference>
<dbReference type="InterPro" id="IPR050743">
    <property type="entry name" value="2-oxoacid_DH_E2_comp"/>
</dbReference>
<proteinExistence type="predicted"/>
<keyword evidence="3" id="KW-0012">Acyltransferase</keyword>
<evidence type="ECO:0000259" key="4">
    <source>
        <dbReference type="Pfam" id="PF00198"/>
    </source>
</evidence>
<evidence type="ECO:0000313" key="5">
    <source>
        <dbReference type="EMBL" id="MFC3443520.1"/>
    </source>
</evidence>
<dbReference type="SUPFAM" id="SSF52777">
    <property type="entry name" value="CoA-dependent acyltransferases"/>
    <property type="match status" value="1"/>
</dbReference>
<evidence type="ECO:0000313" key="6">
    <source>
        <dbReference type="Proteomes" id="UP001595681"/>
    </source>
</evidence>
<protein>
    <submittedName>
        <fullName evidence="5">2-oxo acid dehydrogenase subunit E2</fullName>
    </submittedName>
</protein>
<dbReference type="InterPro" id="IPR023213">
    <property type="entry name" value="CAT-like_dom_sf"/>
</dbReference>
<gene>
    <name evidence="5" type="ORF">ACFOKF_20390</name>
</gene>